<feature type="region of interest" description="Disordered" evidence="1">
    <location>
        <begin position="50"/>
        <end position="74"/>
    </location>
</feature>
<evidence type="ECO:0000256" key="2">
    <source>
        <dbReference type="SAM" id="SignalP"/>
    </source>
</evidence>
<feature type="domain" description="Carbohydrate-binding" evidence="3">
    <location>
        <begin position="126"/>
        <end position="300"/>
    </location>
</feature>
<dbReference type="EMBL" id="LGFU01000025">
    <property type="protein sequence ID" value="KUK46476.1"/>
    <property type="molecule type" value="Genomic_DNA"/>
</dbReference>
<accession>A0A101FY17</accession>
<gene>
    <name evidence="4" type="ORF">XD73_0644</name>
</gene>
<dbReference type="Pfam" id="PF06452">
    <property type="entry name" value="CBM9_1"/>
    <property type="match status" value="1"/>
</dbReference>
<dbReference type="Gene3D" id="2.60.40.1190">
    <property type="match status" value="1"/>
</dbReference>
<dbReference type="GO" id="GO:0004553">
    <property type="term" value="F:hydrolase activity, hydrolyzing O-glycosyl compounds"/>
    <property type="evidence" value="ECO:0007669"/>
    <property type="project" value="InterPro"/>
</dbReference>
<evidence type="ECO:0000259" key="3">
    <source>
        <dbReference type="Pfam" id="PF06452"/>
    </source>
</evidence>
<comment type="caution">
    <text evidence="4">The sequence shown here is derived from an EMBL/GenBank/DDBJ whole genome shotgun (WGS) entry which is preliminary data.</text>
</comment>
<name>A0A101FY17_9CHLR</name>
<dbReference type="GO" id="GO:0016052">
    <property type="term" value="P:carbohydrate catabolic process"/>
    <property type="evidence" value="ECO:0007669"/>
    <property type="project" value="InterPro"/>
</dbReference>
<sequence>MSKKLIAVFTMLFLLVSCNFPISQQAEPTSLFNQPAQTLTALFASYPTQTPGESQQVLPSATTAPDSSTPVSPTLEETSTIQQMERSAQHVMAKYLSKKPVMDGDWGDWKQNTIAYPAYYIVYGLKDWDDDSDLEASFILGWDESFLYVGVKVKDEEYVQNASGELLFKGDSVELLIDTDLQGDFSSTSLNGDDFQLGFSPGKGTTSGKREAYLWFPAERQGSISDQVDVVSISTLGLYRVEIRIPWSVLQITPHEGMRLGFVFSVSDNDDATAIVQQSLVSNIASRKLTDPTTWGELILD</sequence>
<dbReference type="GO" id="GO:0030246">
    <property type="term" value="F:carbohydrate binding"/>
    <property type="evidence" value="ECO:0007669"/>
    <property type="project" value="InterPro"/>
</dbReference>
<organism evidence="4 5">
    <name type="scientific">Anaerolinea thermophila</name>
    <dbReference type="NCBI Taxonomy" id="167964"/>
    <lineage>
        <taxon>Bacteria</taxon>
        <taxon>Bacillati</taxon>
        <taxon>Chloroflexota</taxon>
        <taxon>Anaerolineae</taxon>
        <taxon>Anaerolineales</taxon>
        <taxon>Anaerolineaceae</taxon>
        <taxon>Anaerolinea</taxon>
    </lineage>
</organism>
<evidence type="ECO:0000313" key="5">
    <source>
        <dbReference type="Proteomes" id="UP000064249"/>
    </source>
</evidence>
<protein>
    <recommendedName>
        <fullName evidence="3">Carbohydrate-binding domain-containing protein</fullName>
    </recommendedName>
</protein>
<feature type="signal peptide" evidence="2">
    <location>
        <begin position="1"/>
        <end position="26"/>
    </location>
</feature>
<dbReference type="PROSITE" id="PS51257">
    <property type="entry name" value="PROKAR_LIPOPROTEIN"/>
    <property type="match status" value="1"/>
</dbReference>
<dbReference type="Proteomes" id="UP000064249">
    <property type="component" value="Unassembled WGS sequence"/>
</dbReference>
<reference evidence="4 5" key="1">
    <citation type="journal article" date="2015" name="MBio">
        <title>Genome-Resolved Metagenomic Analysis Reveals Roles for Candidate Phyla and Other Microbial Community Members in Biogeochemical Transformations in Oil Reservoirs.</title>
        <authorList>
            <person name="Hu P."/>
            <person name="Tom L."/>
            <person name="Singh A."/>
            <person name="Thomas B.C."/>
            <person name="Baker B.J."/>
            <person name="Piceno Y.M."/>
            <person name="Andersen G.L."/>
            <person name="Banfield J.F."/>
        </authorList>
    </citation>
    <scope>NUCLEOTIDE SEQUENCE [LARGE SCALE GENOMIC DNA]</scope>
    <source>
        <strain evidence="4">46_16</strain>
    </source>
</reference>
<dbReference type="InterPro" id="IPR010502">
    <property type="entry name" value="Carb-bd_dom_fam9"/>
</dbReference>
<evidence type="ECO:0000256" key="1">
    <source>
        <dbReference type="SAM" id="MobiDB-lite"/>
    </source>
</evidence>
<keyword evidence="2" id="KW-0732">Signal</keyword>
<dbReference type="SUPFAM" id="SSF49344">
    <property type="entry name" value="CBD9-like"/>
    <property type="match status" value="1"/>
</dbReference>
<evidence type="ECO:0000313" key="4">
    <source>
        <dbReference type="EMBL" id="KUK46476.1"/>
    </source>
</evidence>
<feature type="chain" id="PRO_5007096313" description="Carbohydrate-binding domain-containing protein" evidence="2">
    <location>
        <begin position="27"/>
        <end position="301"/>
    </location>
</feature>
<dbReference type="AlphaFoldDB" id="A0A101FY17"/>
<proteinExistence type="predicted"/>